<dbReference type="GO" id="GO:0055085">
    <property type="term" value="P:transmembrane transport"/>
    <property type="evidence" value="ECO:0000318"/>
    <property type="project" value="GO_Central"/>
</dbReference>
<dbReference type="InterPro" id="IPR011547">
    <property type="entry name" value="SLC26A/SulP_dom"/>
</dbReference>
<feature type="transmembrane region" description="Helical" evidence="7">
    <location>
        <begin position="416"/>
        <end position="437"/>
    </location>
</feature>
<evidence type="ECO:0000256" key="6">
    <source>
        <dbReference type="ARBA" id="ARBA00023136"/>
    </source>
</evidence>
<feature type="transmembrane region" description="Helical" evidence="7">
    <location>
        <begin position="178"/>
        <end position="200"/>
    </location>
</feature>
<feature type="transmembrane region" description="Helical" evidence="7">
    <location>
        <begin position="259"/>
        <end position="275"/>
    </location>
</feature>
<dbReference type="GO" id="GO:0005886">
    <property type="term" value="C:plasma membrane"/>
    <property type="evidence" value="ECO:0000318"/>
    <property type="project" value="GO_Central"/>
</dbReference>
<proteinExistence type="inferred from homology"/>
<dbReference type="STRING" id="3659.A0A0A0K6J1"/>
<evidence type="ECO:0000256" key="4">
    <source>
        <dbReference type="ARBA" id="ARBA00022692"/>
    </source>
</evidence>
<evidence type="ECO:0000256" key="3">
    <source>
        <dbReference type="ARBA" id="ARBA00022448"/>
    </source>
</evidence>
<gene>
    <name evidence="9" type="ORF">Csa_7G446670</name>
</gene>
<feature type="transmembrane region" description="Helical" evidence="7">
    <location>
        <begin position="212"/>
        <end position="239"/>
    </location>
</feature>
<evidence type="ECO:0000313" key="10">
    <source>
        <dbReference type="Proteomes" id="UP000029981"/>
    </source>
</evidence>
<keyword evidence="6 7" id="KW-0472">Membrane</keyword>
<protein>
    <recommendedName>
        <fullName evidence="8">STAS domain-containing protein</fullName>
    </recommendedName>
</protein>
<dbReference type="PROSITE" id="PS01130">
    <property type="entry name" value="SLC26A"/>
    <property type="match status" value="1"/>
</dbReference>
<organism evidence="9 10">
    <name type="scientific">Cucumis sativus</name>
    <name type="common">Cucumber</name>
    <dbReference type="NCBI Taxonomy" id="3659"/>
    <lineage>
        <taxon>Eukaryota</taxon>
        <taxon>Viridiplantae</taxon>
        <taxon>Streptophyta</taxon>
        <taxon>Embryophyta</taxon>
        <taxon>Tracheophyta</taxon>
        <taxon>Spermatophyta</taxon>
        <taxon>Magnoliopsida</taxon>
        <taxon>eudicotyledons</taxon>
        <taxon>Gunneridae</taxon>
        <taxon>Pentapetalae</taxon>
        <taxon>rosids</taxon>
        <taxon>fabids</taxon>
        <taxon>Cucurbitales</taxon>
        <taxon>Cucurbitaceae</taxon>
        <taxon>Benincaseae</taxon>
        <taxon>Cucumis</taxon>
    </lineage>
</organism>
<evidence type="ECO:0000256" key="5">
    <source>
        <dbReference type="ARBA" id="ARBA00022989"/>
    </source>
</evidence>
<dbReference type="InterPro" id="IPR018045">
    <property type="entry name" value="S04_transporter_CS"/>
</dbReference>
<comment type="subcellular location">
    <subcellularLocation>
        <location evidence="1">Membrane</location>
        <topology evidence="1">Multi-pass membrane protein</topology>
    </subcellularLocation>
</comment>
<dbReference type="KEGG" id="csv:101203079"/>
<sequence>MGINSNRVENLECRETVLTMPADAMPEPSRPEIEIHKVCLPPEQTTFQKLKHKLSEVFFPDDPFHRFKNQTTLRKLLLGLQFLFPVFQWGPEYTLALFKSDVVSGLTIASLSIPQGISYAKLANLPPIIGLYSSFVPPLIYSILGSSRHLAVGPVSIASLVMGSMITEAVSYNEHPTLYLKLAFTATFFAGVFQASLGLLRLGFVIDFLSKATLVGFMAGAAVIVSLQQFKGLLGIAHFTTKMQFIPVMSSVFHRKDEWSWQTIVLGFIFLLFLLGTRHISIKKPKLFWISAAAPLTSVILSTILVFLLRTKFPGISVIGHLPKGVNPPSLNMLYFTGPQLVLAIKTGIITGILSLTEGIAVGRTFAGLKNYQVDGNKEMMAIGFMNVAGSCSSCYVTTGSFSRSAVNYNAGAQTAVSNVVLSAAVLITLLFLMPLFHYTPNFILAAIIITAVIGLIDYQAACKLWKVDKLDFLACVCSFFGVLFISVPLGLAIAVGVSVFKILLHVTRPNTMVLGNISGTHIFQNLDRYRDASRVPSFLILAIDSPIYFANSTYLQERILRWVREEEERIKSTEDSPLKCVILDMTAVTSIDTSGIETVCELKKILMKKSLQFVLANPGGNVMEKLYNSKALEQFEFNGLYLSVGEAVKDISSLWKRPLS</sequence>
<dbReference type="eggNOG" id="KOG0236">
    <property type="taxonomic scope" value="Eukaryota"/>
</dbReference>
<feature type="transmembrane region" description="Helical" evidence="7">
    <location>
        <begin position="473"/>
        <end position="501"/>
    </location>
</feature>
<dbReference type="PANTHER" id="PTHR11814">
    <property type="entry name" value="SULFATE TRANSPORTER"/>
    <property type="match status" value="1"/>
</dbReference>
<evidence type="ECO:0000256" key="7">
    <source>
        <dbReference type="SAM" id="Phobius"/>
    </source>
</evidence>
<dbReference type="AlphaFoldDB" id="A0A0A0K6J1"/>
<keyword evidence="3" id="KW-0813">Transport</keyword>
<name>A0A0A0K6J1_CUCSA</name>
<feature type="transmembrane region" description="Helical" evidence="7">
    <location>
        <begin position="333"/>
        <end position="356"/>
    </location>
</feature>
<reference evidence="9 10" key="3">
    <citation type="journal article" date="2010" name="BMC Genomics">
        <title>Transcriptome sequencing and comparative analysis of cucumber flowers with different sex types.</title>
        <authorList>
            <person name="Guo S."/>
            <person name="Zheng Y."/>
            <person name="Joung J.G."/>
            <person name="Liu S."/>
            <person name="Zhang Z."/>
            <person name="Crasta O.R."/>
            <person name="Sobral B.W."/>
            <person name="Xu Y."/>
            <person name="Huang S."/>
            <person name="Fei Z."/>
        </authorList>
    </citation>
    <scope>NUCLEOTIDE SEQUENCE [LARGE SCALE GENOMIC DNA]</scope>
    <source>
        <strain evidence="10">cv. 9930</strain>
    </source>
</reference>
<accession>A0A0A0K6J1</accession>
<feature type="domain" description="STAS" evidence="8">
    <location>
        <begin position="529"/>
        <end position="652"/>
    </location>
</feature>
<keyword evidence="10" id="KW-1185">Reference proteome</keyword>
<feature type="transmembrane region" description="Helical" evidence="7">
    <location>
        <begin position="287"/>
        <end position="309"/>
    </location>
</feature>
<dbReference type="InterPro" id="IPR001902">
    <property type="entry name" value="SLC26A/SulP_fam"/>
</dbReference>
<dbReference type="GO" id="GO:0022857">
    <property type="term" value="F:transmembrane transporter activity"/>
    <property type="evidence" value="ECO:0000318"/>
    <property type="project" value="GO_Central"/>
</dbReference>
<dbReference type="OrthoDB" id="288203at2759"/>
<dbReference type="InterPro" id="IPR036513">
    <property type="entry name" value="STAS_dom_sf"/>
</dbReference>
<dbReference type="Gene3D" id="3.30.750.24">
    <property type="entry name" value="STAS domain"/>
    <property type="match status" value="1"/>
</dbReference>
<dbReference type="NCBIfam" id="TIGR00815">
    <property type="entry name" value="sulP"/>
    <property type="match status" value="1"/>
</dbReference>
<evidence type="ECO:0000256" key="1">
    <source>
        <dbReference type="ARBA" id="ARBA00004141"/>
    </source>
</evidence>
<dbReference type="PROSITE" id="PS50801">
    <property type="entry name" value="STAS"/>
    <property type="match status" value="1"/>
</dbReference>
<dbReference type="CDD" id="cd07042">
    <property type="entry name" value="STAS_SulP_like_sulfate_transporter"/>
    <property type="match status" value="1"/>
</dbReference>
<reference evidence="9 10" key="4">
    <citation type="journal article" date="2011" name="BMC Genomics">
        <title>RNA-Seq improves annotation of protein-coding genes in the cucumber genome.</title>
        <authorList>
            <person name="Li Z."/>
            <person name="Zhang Z."/>
            <person name="Yan P."/>
            <person name="Huang S."/>
            <person name="Fei Z."/>
            <person name="Lin K."/>
        </authorList>
    </citation>
    <scope>NUCLEOTIDE SEQUENCE [LARGE SCALE GENOMIC DNA]</scope>
    <source>
        <strain evidence="10">cv. 9930</strain>
    </source>
</reference>
<feature type="transmembrane region" description="Helical" evidence="7">
    <location>
        <begin position="150"/>
        <end position="172"/>
    </location>
</feature>
<reference evidence="9 10" key="2">
    <citation type="journal article" date="2009" name="PLoS ONE">
        <title>An integrated genetic and cytogenetic map of the cucumber genome.</title>
        <authorList>
            <person name="Ren Y."/>
            <person name="Zhang Z."/>
            <person name="Liu J."/>
            <person name="Staub J.E."/>
            <person name="Han Y."/>
            <person name="Cheng Z."/>
            <person name="Li X."/>
            <person name="Lu J."/>
            <person name="Miao H."/>
            <person name="Kang H."/>
            <person name="Xie B."/>
            <person name="Gu X."/>
            <person name="Wang X."/>
            <person name="Du Y."/>
            <person name="Jin W."/>
            <person name="Huang S."/>
        </authorList>
    </citation>
    <scope>NUCLEOTIDE SEQUENCE [LARGE SCALE GENOMIC DNA]</scope>
    <source>
        <strain evidence="10">cv. 9930</strain>
    </source>
</reference>
<dbReference type="OMA" id="WNENQDL"/>
<dbReference type="Proteomes" id="UP000029981">
    <property type="component" value="Chromosome 7"/>
</dbReference>
<dbReference type="GO" id="GO:0008271">
    <property type="term" value="F:secondary active sulfate transmembrane transporter activity"/>
    <property type="evidence" value="ECO:0007669"/>
    <property type="project" value="InterPro"/>
</dbReference>
<feature type="transmembrane region" description="Helical" evidence="7">
    <location>
        <begin position="443"/>
        <end position="461"/>
    </location>
</feature>
<dbReference type="SUPFAM" id="SSF52091">
    <property type="entry name" value="SpoIIaa-like"/>
    <property type="match status" value="1"/>
</dbReference>
<keyword evidence="5 7" id="KW-1133">Transmembrane helix</keyword>
<keyword evidence="4 7" id="KW-0812">Transmembrane</keyword>
<comment type="similarity">
    <text evidence="2">Belongs to the SLC26A/SulP transporter (TC 2.A.53) family.</text>
</comment>
<evidence type="ECO:0000259" key="8">
    <source>
        <dbReference type="PROSITE" id="PS50801"/>
    </source>
</evidence>
<evidence type="ECO:0000313" key="9">
    <source>
        <dbReference type="EMBL" id="KGN45350.1"/>
    </source>
</evidence>
<dbReference type="EMBL" id="CM002928">
    <property type="protein sequence ID" value="KGN45350.1"/>
    <property type="molecule type" value="Genomic_DNA"/>
</dbReference>
<dbReference type="GO" id="GO:0006817">
    <property type="term" value="P:phosphate ion transport"/>
    <property type="evidence" value="ECO:0007669"/>
    <property type="project" value="EnsemblPlants"/>
</dbReference>
<dbReference type="Pfam" id="PF01740">
    <property type="entry name" value="STAS"/>
    <property type="match status" value="1"/>
</dbReference>
<reference evidence="9 10" key="1">
    <citation type="journal article" date="2009" name="Nat. Genet.">
        <title>The genome of the cucumber, Cucumis sativus L.</title>
        <authorList>
            <person name="Huang S."/>
            <person name="Li R."/>
            <person name="Zhang Z."/>
            <person name="Li L."/>
            <person name="Gu X."/>
            <person name="Fan W."/>
            <person name="Lucas W.J."/>
            <person name="Wang X."/>
            <person name="Xie B."/>
            <person name="Ni P."/>
            <person name="Ren Y."/>
            <person name="Zhu H."/>
            <person name="Li J."/>
            <person name="Lin K."/>
            <person name="Jin W."/>
            <person name="Fei Z."/>
            <person name="Li G."/>
            <person name="Staub J."/>
            <person name="Kilian A."/>
            <person name="van der Vossen E.A."/>
            <person name="Wu Y."/>
            <person name="Guo J."/>
            <person name="He J."/>
            <person name="Jia Z."/>
            <person name="Ren Y."/>
            <person name="Tian G."/>
            <person name="Lu Y."/>
            <person name="Ruan J."/>
            <person name="Qian W."/>
            <person name="Wang M."/>
            <person name="Huang Q."/>
            <person name="Li B."/>
            <person name="Xuan Z."/>
            <person name="Cao J."/>
            <person name="Asan"/>
            <person name="Wu Z."/>
            <person name="Zhang J."/>
            <person name="Cai Q."/>
            <person name="Bai Y."/>
            <person name="Zhao B."/>
            <person name="Han Y."/>
            <person name="Li Y."/>
            <person name="Li X."/>
            <person name="Wang S."/>
            <person name="Shi Q."/>
            <person name="Liu S."/>
            <person name="Cho W.K."/>
            <person name="Kim J.Y."/>
            <person name="Xu Y."/>
            <person name="Heller-Uszynska K."/>
            <person name="Miao H."/>
            <person name="Cheng Z."/>
            <person name="Zhang S."/>
            <person name="Wu J."/>
            <person name="Yang Y."/>
            <person name="Kang H."/>
            <person name="Li M."/>
            <person name="Liang H."/>
            <person name="Ren X."/>
            <person name="Shi Z."/>
            <person name="Wen M."/>
            <person name="Jian M."/>
            <person name="Yang H."/>
            <person name="Zhang G."/>
            <person name="Yang Z."/>
            <person name="Chen R."/>
            <person name="Liu S."/>
            <person name="Li J."/>
            <person name="Ma L."/>
            <person name="Liu H."/>
            <person name="Zhou Y."/>
            <person name="Zhao J."/>
            <person name="Fang X."/>
            <person name="Li G."/>
            <person name="Fang L."/>
            <person name="Li Y."/>
            <person name="Liu D."/>
            <person name="Zheng H."/>
            <person name="Zhang Y."/>
            <person name="Qin N."/>
            <person name="Li Z."/>
            <person name="Yang G."/>
            <person name="Yang S."/>
            <person name="Bolund L."/>
            <person name="Kristiansen K."/>
            <person name="Zheng H."/>
            <person name="Li S."/>
            <person name="Zhang X."/>
            <person name="Yang H."/>
            <person name="Wang J."/>
            <person name="Sun R."/>
            <person name="Zhang B."/>
            <person name="Jiang S."/>
            <person name="Wang J."/>
            <person name="Du Y."/>
            <person name="Li S."/>
        </authorList>
    </citation>
    <scope>NUCLEOTIDE SEQUENCE [LARGE SCALE GENOMIC DNA]</scope>
    <source>
        <strain evidence="10">cv. 9930</strain>
    </source>
</reference>
<dbReference type="FunFam" id="3.30.750.24:FF:000002">
    <property type="entry name" value="Sulfate transporter 31"/>
    <property type="match status" value="1"/>
</dbReference>
<dbReference type="Pfam" id="PF00916">
    <property type="entry name" value="Sulfate_transp"/>
    <property type="match status" value="1"/>
</dbReference>
<dbReference type="InterPro" id="IPR002645">
    <property type="entry name" value="STAS_dom"/>
</dbReference>
<evidence type="ECO:0000256" key="2">
    <source>
        <dbReference type="ARBA" id="ARBA00008692"/>
    </source>
</evidence>
<dbReference type="Gramene" id="KGN45350">
    <property type="protein sequence ID" value="KGN45350"/>
    <property type="gene ID" value="Csa_7G446670"/>
</dbReference>